<comment type="caution">
    <text evidence="12">The sequence shown here is derived from an EMBL/GenBank/DDBJ whole genome shotgun (WGS) entry which is preliminary data.</text>
</comment>
<keyword evidence="4" id="KW-1003">Cell membrane</keyword>
<dbReference type="Pfam" id="PF03544">
    <property type="entry name" value="TonB_C"/>
    <property type="match status" value="1"/>
</dbReference>
<comment type="subcellular location">
    <subcellularLocation>
        <location evidence="1">Cell inner membrane</location>
        <topology evidence="1">Single-pass membrane protein</topology>
        <orientation evidence="1">Periplasmic side</orientation>
    </subcellularLocation>
</comment>
<comment type="similarity">
    <text evidence="2">Belongs to the TonB family.</text>
</comment>
<proteinExistence type="inferred from homology"/>
<protein>
    <submittedName>
        <fullName evidence="12">Protein TonB</fullName>
    </submittedName>
</protein>
<dbReference type="Proteomes" id="UP001268089">
    <property type="component" value="Unassembled WGS sequence"/>
</dbReference>
<sequence length="221" mass="23062">MSRNTTIVVSVVLFHIAVLWALQTGLLRRVAEVIVPAEILVEMMSPPAPAPKPQPTPQPQVRAKTPAPKPTPPTPTPAVTPQPAPAPLALAPSAVAPPATSAAPTAAPATPATQATGSAVSAPPAPPKIELPSSDADHLNNPLPVYPLKSRQLGETGTTTLRVLIGADGLTKEVRVEKSSGFDRLDQAAIAAVTRWRFVPGKRDGVPVDMWKSQAIPFVLK</sequence>
<dbReference type="InterPro" id="IPR051045">
    <property type="entry name" value="TonB-dependent_transducer"/>
</dbReference>
<evidence type="ECO:0000256" key="7">
    <source>
        <dbReference type="ARBA" id="ARBA00022927"/>
    </source>
</evidence>
<evidence type="ECO:0000259" key="11">
    <source>
        <dbReference type="PROSITE" id="PS52015"/>
    </source>
</evidence>
<dbReference type="PANTHER" id="PTHR33446">
    <property type="entry name" value="PROTEIN TONB-RELATED"/>
    <property type="match status" value="1"/>
</dbReference>
<feature type="region of interest" description="Disordered" evidence="10">
    <location>
        <begin position="46"/>
        <end position="138"/>
    </location>
</feature>
<dbReference type="PANTHER" id="PTHR33446:SF2">
    <property type="entry name" value="PROTEIN TONB"/>
    <property type="match status" value="1"/>
</dbReference>
<evidence type="ECO:0000256" key="9">
    <source>
        <dbReference type="ARBA" id="ARBA00023136"/>
    </source>
</evidence>
<evidence type="ECO:0000256" key="8">
    <source>
        <dbReference type="ARBA" id="ARBA00022989"/>
    </source>
</evidence>
<keyword evidence="8" id="KW-1133">Transmembrane helix</keyword>
<dbReference type="EMBL" id="JAVDXO010000001">
    <property type="protein sequence ID" value="MDR7305015.1"/>
    <property type="molecule type" value="Genomic_DNA"/>
</dbReference>
<keyword evidence="5" id="KW-0997">Cell inner membrane</keyword>
<accession>A0ABU1ZHJ5</accession>
<evidence type="ECO:0000256" key="2">
    <source>
        <dbReference type="ARBA" id="ARBA00006555"/>
    </source>
</evidence>
<gene>
    <name evidence="12" type="ORF">J2X15_000281</name>
</gene>
<keyword evidence="3" id="KW-0813">Transport</keyword>
<evidence type="ECO:0000313" key="13">
    <source>
        <dbReference type="Proteomes" id="UP001268089"/>
    </source>
</evidence>
<dbReference type="NCBIfam" id="TIGR01352">
    <property type="entry name" value="tonB_Cterm"/>
    <property type="match status" value="1"/>
</dbReference>
<keyword evidence="7" id="KW-0653">Protein transport</keyword>
<keyword evidence="13" id="KW-1185">Reference proteome</keyword>
<name>A0ABU1ZHJ5_9BURK</name>
<feature type="compositionally biased region" description="Low complexity" evidence="10">
    <location>
        <begin position="87"/>
        <end position="116"/>
    </location>
</feature>
<evidence type="ECO:0000256" key="3">
    <source>
        <dbReference type="ARBA" id="ARBA00022448"/>
    </source>
</evidence>
<evidence type="ECO:0000256" key="4">
    <source>
        <dbReference type="ARBA" id="ARBA00022475"/>
    </source>
</evidence>
<evidence type="ECO:0000256" key="5">
    <source>
        <dbReference type="ARBA" id="ARBA00022519"/>
    </source>
</evidence>
<keyword evidence="9" id="KW-0472">Membrane</keyword>
<dbReference type="Gene3D" id="3.30.1150.10">
    <property type="match status" value="1"/>
</dbReference>
<evidence type="ECO:0000256" key="6">
    <source>
        <dbReference type="ARBA" id="ARBA00022692"/>
    </source>
</evidence>
<dbReference type="InterPro" id="IPR006260">
    <property type="entry name" value="TonB/TolA_C"/>
</dbReference>
<dbReference type="SUPFAM" id="SSF74653">
    <property type="entry name" value="TolA/TonB C-terminal domain"/>
    <property type="match status" value="1"/>
</dbReference>
<organism evidence="12 13">
    <name type="scientific">Rhodoferax saidenbachensis</name>
    <dbReference type="NCBI Taxonomy" id="1484693"/>
    <lineage>
        <taxon>Bacteria</taxon>
        <taxon>Pseudomonadati</taxon>
        <taxon>Pseudomonadota</taxon>
        <taxon>Betaproteobacteria</taxon>
        <taxon>Burkholderiales</taxon>
        <taxon>Comamonadaceae</taxon>
        <taxon>Rhodoferax</taxon>
    </lineage>
</organism>
<evidence type="ECO:0000256" key="10">
    <source>
        <dbReference type="SAM" id="MobiDB-lite"/>
    </source>
</evidence>
<evidence type="ECO:0000313" key="12">
    <source>
        <dbReference type="EMBL" id="MDR7305015.1"/>
    </source>
</evidence>
<reference evidence="12 13" key="1">
    <citation type="submission" date="2023-07" db="EMBL/GenBank/DDBJ databases">
        <title>Sorghum-associated microbial communities from plants grown in Nebraska, USA.</title>
        <authorList>
            <person name="Schachtman D."/>
        </authorList>
    </citation>
    <scope>NUCLEOTIDE SEQUENCE [LARGE SCALE GENOMIC DNA]</scope>
    <source>
        <strain evidence="12 13">BE308</strain>
    </source>
</reference>
<dbReference type="InterPro" id="IPR037682">
    <property type="entry name" value="TonB_C"/>
</dbReference>
<keyword evidence="6" id="KW-0812">Transmembrane</keyword>
<dbReference type="PRINTS" id="PR01217">
    <property type="entry name" value="PRICHEXTENSN"/>
</dbReference>
<feature type="domain" description="TonB C-terminal" evidence="11">
    <location>
        <begin position="131"/>
        <end position="221"/>
    </location>
</feature>
<feature type="compositionally biased region" description="Pro residues" evidence="10">
    <location>
        <begin position="67"/>
        <end position="86"/>
    </location>
</feature>
<dbReference type="PROSITE" id="PS52015">
    <property type="entry name" value="TONB_CTD"/>
    <property type="match status" value="1"/>
</dbReference>
<evidence type="ECO:0000256" key="1">
    <source>
        <dbReference type="ARBA" id="ARBA00004383"/>
    </source>
</evidence>
<feature type="compositionally biased region" description="Pro residues" evidence="10">
    <location>
        <begin position="46"/>
        <end position="58"/>
    </location>
</feature>